<reference evidence="6" key="1">
    <citation type="submission" date="2020-10" db="EMBL/GenBank/DDBJ databases">
        <authorList>
            <person name="Gilroy R."/>
        </authorList>
    </citation>
    <scope>NUCLEOTIDE SEQUENCE</scope>
    <source>
        <strain evidence="6">9366</strain>
    </source>
</reference>
<protein>
    <recommendedName>
        <fullName evidence="1">site-specific DNA-methyltransferase (adenine-specific)</fullName>
        <ecNumber evidence="1">2.1.1.72</ecNumber>
    </recommendedName>
</protein>
<evidence type="ECO:0000256" key="3">
    <source>
        <dbReference type="ARBA" id="ARBA00022679"/>
    </source>
</evidence>
<comment type="catalytic activity">
    <reaction evidence="5">
        <text>a 2'-deoxyadenosine in DNA + S-adenosyl-L-methionine = an N(6)-methyl-2'-deoxyadenosine in DNA + S-adenosyl-L-homocysteine + H(+)</text>
        <dbReference type="Rhea" id="RHEA:15197"/>
        <dbReference type="Rhea" id="RHEA-COMP:12418"/>
        <dbReference type="Rhea" id="RHEA-COMP:12419"/>
        <dbReference type="ChEBI" id="CHEBI:15378"/>
        <dbReference type="ChEBI" id="CHEBI:57856"/>
        <dbReference type="ChEBI" id="CHEBI:59789"/>
        <dbReference type="ChEBI" id="CHEBI:90615"/>
        <dbReference type="ChEBI" id="CHEBI:90616"/>
        <dbReference type="EC" id="2.1.1.72"/>
    </reaction>
</comment>
<dbReference type="Gene3D" id="3.40.50.150">
    <property type="entry name" value="Vaccinia Virus protein VP39"/>
    <property type="match status" value="1"/>
</dbReference>
<keyword evidence="4" id="KW-0949">S-adenosyl-L-methionine</keyword>
<proteinExistence type="predicted"/>
<comment type="caution">
    <text evidence="6">The sequence shown here is derived from an EMBL/GenBank/DDBJ whole genome shotgun (WGS) entry which is preliminary data.</text>
</comment>
<evidence type="ECO:0000256" key="4">
    <source>
        <dbReference type="ARBA" id="ARBA00022691"/>
    </source>
</evidence>
<dbReference type="InterPro" id="IPR012327">
    <property type="entry name" value="MeTrfase_D12"/>
</dbReference>
<dbReference type="InterPro" id="IPR029063">
    <property type="entry name" value="SAM-dependent_MTases_sf"/>
</dbReference>
<evidence type="ECO:0000256" key="2">
    <source>
        <dbReference type="ARBA" id="ARBA00022603"/>
    </source>
</evidence>
<dbReference type="GO" id="GO:0009007">
    <property type="term" value="F:site-specific DNA-methyltransferase (adenine-specific) activity"/>
    <property type="evidence" value="ECO:0007669"/>
    <property type="project" value="UniProtKB-EC"/>
</dbReference>
<evidence type="ECO:0000313" key="7">
    <source>
        <dbReference type="Proteomes" id="UP000824145"/>
    </source>
</evidence>
<gene>
    <name evidence="6" type="ORF">IAB07_02530</name>
</gene>
<dbReference type="Pfam" id="PF02086">
    <property type="entry name" value="MethyltransfD12"/>
    <property type="match status" value="1"/>
</dbReference>
<evidence type="ECO:0000256" key="5">
    <source>
        <dbReference type="ARBA" id="ARBA00047942"/>
    </source>
</evidence>
<evidence type="ECO:0000256" key="1">
    <source>
        <dbReference type="ARBA" id="ARBA00011900"/>
    </source>
</evidence>
<dbReference type="InterPro" id="IPR002052">
    <property type="entry name" value="DNA_methylase_N6_adenine_CS"/>
</dbReference>
<sequence length="333" mass="38244">MSFEIWNRRYTGSKFKLADWIFELTNSNCTGSSFCDIFAGTGIIAQHAIKSMQKVVINDFLYSNEIIYKAFFLQEPFDVNKINGYKTQFQNIDISSIKDNYASINYGNKFFSYADALHIGAIRDVIDSISDVNEKERAILIASLLYSADKAANTVGHYDAYIKGHNIPDTFRFDLISPYTTTAEIEIHREDANILAKSLSVDIVYIDPPYNSRQYSRFYHVLENLTTWKKPKLYGEAFKPEPENMSEYCRNGALQAFADLILDLQCKYIVVSYNNTYASKSTSSRNKMTLDNIKDVLETKGELTCFEKEHSFFNAGKTDFTEHKEFIFLVKVN</sequence>
<dbReference type="GO" id="GO:0003676">
    <property type="term" value="F:nucleic acid binding"/>
    <property type="evidence" value="ECO:0007669"/>
    <property type="project" value="InterPro"/>
</dbReference>
<dbReference type="PRINTS" id="PR00505">
    <property type="entry name" value="D12N6MTFRASE"/>
</dbReference>
<name>A0A9D1SJD3_9FIRM</name>
<evidence type="ECO:0000313" key="6">
    <source>
        <dbReference type="EMBL" id="HIU62629.1"/>
    </source>
</evidence>
<dbReference type="GO" id="GO:0009307">
    <property type="term" value="P:DNA restriction-modification system"/>
    <property type="evidence" value="ECO:0007669"/>
    <property type="project" value="InterPro"/>
</dbReference>
<keyword evidence="3" id="KW-0808">Transferase</keyword>
<organism evidence="6 7">
    <name type="scientific">Candidatus Caccalectryoclostridium excrementigallinarum</name>
    <dbReference type="NCBI Taxonomy" id="2840710"/>
    <lineage>
        <taxon>Bacteria</taxon>
        <taxon>Bacillati</taxon>
        <taxon>Bacillota</taxon>
        <taxon>Clostridia</taxon>
        <taxon>Christensenellales</taxon>
        <taxon>Christensenellaceae</taxon>
        <taxon>Christensenellaceae incertae sedis</taxon>
        <taxon>Candidatus Caccalectryoclostridium</taxon>
    </lineage>
</organism>
<dbReference type="AlphaFoldDB" id="A0A9D1SJD3"/>
<dbReference type="GO" id="GO:0032259">
    <property type="term" value="P:methylation"/>
    <property type="evidence" value="ECO:0007669"/>
    <property type="project" value="UniProtKB-KW"/>
</dbReference>
<dbReference type="EMBL" id="DVNJ01000015">
    <property type="protein sequence ID" value="HIU62629.1"/>
    <property type="molecule type" value="Genomic_DNA"/>
</dbReference>
<accession>A0A9D1SJD3</accession>
<dbReference type="EC" id="2.1.1.72" evidence="1"/>
<dbReference type="SUPFAM" id="SSF53335">
    <property type="entry name" value="S-adenosyl-L-methionine-dependent methyltransferases"/>
    <property type="match status" value="1"/>
</dbReference>
<keyword evidence="2 6" id="KW-0489">Methyltransferase</keyword>
<reference evidence="6" key="2">
    <citation type="journal article" date="2021" name="PeerJ">
        <title>Extensive microbial diversity within the chicken gut microbiome revealed by metagenomics and culture.</title>
        <authorList>
            <person name="Gilroy R."/>
            <person name="Ravi A."/>
            <person name="Getino M."/>
            <person name="Pursley I."/>
            <person name="Horton D.L."/>
            <person name="Alikhan N.F."/>
            <person name="Baker D."/>
            <person name="Gharbi K."/>
            <person name="Hall N."/>
            <person name="Watson M."/>
            <person name="Adriaenssens E.M."/>
            <person name="Foster-Nyarko E."/>
            <person name="Jarju S."/>
            <person name="Secka A."/>
            <person name="Antonio M."/>
            <person name="Oren A."/>
            <person name="Chaudhuri R.R."/>
            <person name="La Ragione R."/>
            <person name="Hildebrand F."/>
            <person name="Pallen M.J."/>
        </authorList>
    </citation>
    <scope>NUCLEOTIDE SEQUENCE</scope>
    <source>
        <strain evidence="6">9366</strain>
    </source>
</reference>
<dbReference type="PROSITE" id="PS00092">
    <property type="entry name" value="N6_MTASE"/>
    <property type="match status" value="1"/>
</dbReference>
<dbReference type="Proteomes" id="UP000824145">
    <property type="component" value="Unassembled WGS sequence"/>
</dbReference>